<dbReference type="GO" id="GO:0005789">
    <property type="term" value="C:endoplasmic reticulum membrane"/>
    <property type="evidence" value="ECO:0007669"/>
    <property type="project" value="UniProtKB-SubCell"/>
</dbReference>
<name>A0AAX6ELU4_IRIPA</name>
<evidence type="ECO:0000256" key="4">
    <source>
        <dbReference type="ARBA" id="ARBA00005189"/>
    </source>
</evidence>
<comment type="pathway">
    <text evidence="3">Glycerolipid metabolism; triacylglycerol biosynthesis.</text>
</comment>
<organism evidence="14 15">
    <name type="scientific">Iris pallida</name>
    <name type="common">Sweet iris</name>
    <dbReference type="NCBI Taxonomy" id="29817"/>
    <lineage>
        <taxon>Eukaryota</taxon>
        <taxon>Viridiplantae</taxon>
        <taxon>Streptophyta</taxon>
        <taxon>Embryophyta</taxon>
        <taxon>Tracheophyta</taxon>
        <taxon>Spermatophyta</taxon>
        <taxon>Magnoliopsida</taxon>
        <taxon>Liliopsida</taxon>
        <taxon>Asparagales</taxon>
        <taxon>Iridaceae</taxon>
        <taxon>Iridoideae</taxon>
        <taxon>Irideae</taxon>
        <taxon>Iris</taxon>
    </lineage>
</organism>
<dbReference type="GO" id="GO:0019432">
    <property type="term" value="P:triglyceride biosynthetic process"/>
    <property type="evidence" value="ECO:0007669"/>
    <property type="project" value="TreeGrafter"/>
</dbReference>
<comment type="similarity">
    <text evidence="8">In the N-terminal section; belongs to the long-chain O-acyltransferase family.</text>
</comment>
<dbReference type="GO" id="GO:0004144">
    <property type="term" value="F:diacylglycerol O-acyltransferase activity"/>
    <property type="evidence" value="ECO:0007669"/>
    <property type="project" value="UniProtKB-EC"/>
</dbReference>
<accession>A0AAX6ELU4</accession>
<feature type="domain" description="O-acyltransferase WSD1 C-terminal" evidence="13">
    <location>
        <begin position="280"/>
        <end position="423"/>
    </location>
</feature>
<evidence type="ECO:0000259" key="13">
    <source>
        <dbReference type="Pfam" id="PF06974"/>
    </source>
</evidence>
<evidence type="ECO:0000256" key="7">
    <source>
        <dbReference type="ARBA" id="ARBA00023315"/>
    </source>
</evidence>
<dbReference type="GO" id="GO:0047196">
    <property type="term" value="F:long-chain-alcohol O-fatty-acyltransferase activity"/>
    <property type="evidence" value="ECO:0007669"/>
    <property type="project" value="UniProtKB-EC"/>
</dbReference>
<dbReference type="EMBL" id="JANAVB010035620">
    <property type="protein sequence ID" value="KAJ6805030.1"/>
    <property type="molecule type" value="Genomic_DNA"/>
</dbReference>
<evidence type="ECO:0000256" key="8">
    <source>
        <dbReference type="ARBA" id="ARBA00024360"/>
    </source>
</evidence>
<proteinExistence type="inferred from homology"/>
<comment type="subcellular location">
    <subcellularLocation>
        <location evidence="1">Cell membrane</location>
        <topology evidence="1">Single-pass membrane protein</topology>
    </subcellularLocation>
    <subcellularLocation>
        <location evidence="2">Endoplasmic reticulum membrane</location>
    </subcellularLocation>
</comment>
<feature type="chain" id="PRO_5043668550" evidence="11">
    <location>
        <begin position="20"/>
        <end position="434"/>
    </location>
</feature>
<dbReference type="Pfam" id="PF03007">
    <property type="entry name" value="WS_DGAT_cat"/>
    <property type="match status" value="1"/>
</dbReference>
<evidence type="ECO:0000256" key="3">
    <source>
        <dbReference type="ARBA" id="ARBA00004771"/>
    </source>
</evidence>
<comment type="catalytic activity">
    <reaction evidence="9">
        <text>a long chain fatty alcohol + a fatty acyl-CoA = a long-chain alcohol wax ester + CoA</text>
        <dbReference type="Rhea" id="RHEA:38443"/>
        <dbReference type="ChEBI" id="CHEBI:17135"/>
        <dbReference type="ChEBI" id="CHEBI:57287"/>
        <dbReference type="ChEBI" id="CHEBI:77636"/>
        <dbReference type="ChEBI" id="CHEBI:235323"/>
        <dbReference type="EC" id="2.3.1.75"/>
    </reaction>
</comment>
<feature type="signal peptide" evidence="11">
    <location>
        <begin position="1"/>
        <end position="19"/>
    </location>
</feature>
<reference evidence="14" key="2">
    <citation type="submission" date="2023-04" db="EMBL/GenBank/DDBJ databases">
        <authorList>
            <person name="Bruccoleri R.E."/>
            <person name="Oakeley E.J."/>
            <person name="Faust A.-M."/>
            <person name="Dessus-Babus S."/>
            <person name="Altorfer M."/>
            <person name="Burckhardt D."/>
            <person name="Oertli M."/>
            <person name="Naumann U."/>
            <person name="Petersen F."/>
            <person name="Wong J."/>
        </authorList>
    </citation>
    <scope>NUCLEOTIDE SEQUENCE</scope>
    <source>
        <strain evidence="14">GSM-AAB239-AS_SAM_17_03QT</strain>
        <tissue evidence="14">Leaf</tissue>
    </source>
</reference>
<keyword evidence="15" id="KW-1185">Reference proteome</keyword>
<protein>
    <submittedName>
        <fullName evidence="14">O-acyltransferase WSD1-like isoform X1</fullName>
    </submittedName>
</protein>
<evidence type="ECO:0000313" key="14">
    <source>
        <dbReference type="EMBL" id="KAJ6805030.1"/>
    </source>
</evidence>
<evidence type="ECO:0000256" key="9">
    <source>
        <dbReference type="ARBA" id="ARBA00047604"/>
    </source>
</evidence>
<feature type="domain" description="O-acyltransferase WSD1-like N-terminal" evidence="12">
    <location>
        <begin position="33"/>
        <end position="223"/>
    </location>
</feature>
<evidence type="ECO:0000256" key="1">
    <source>
        <dbReference type="ARBA" id="ARBA00004162"/>
    </source>
</evidence>
<dbReference type="Proteomes" id="UP001140949">
    <property type="component" value="Unassembled WGS sequence"/>
</dbReference>
<keyword evidence="5" id="KW-0808">Transferase</keyword>
<evidence type="ECO:0000256" key="5">
    <source>
        <dbReference type="ARBA" id="ARBA00022679"/>
    </source>
</evidence>
<dbReference type="AlphaFoldDB" id="A0AAX6ELU4"/>
<comment type="caution">
    <text evidence="14">The sequence shown here is derived from an EMBL/GenBank/DDBJ whole genome shotgun (WGS) entry which is preliminary data.</text>
</comment>
<comment type="pathway">
    <text evidence="4">Lipid metabolism.</text>
</comment>
<gene>
    <name evidence="14" type="ORF">M6B38_181575</name>
</gene>
<dbReference type="PANTHER" id="PTHR31650:SF34">
    <property type="entry name" value="O-ACYLTRANSFERASE WSD1-LIKE ISOFORM X1"/>
    <property type="match status" value="1"/>
</dbReference>
<evidence type="ECO:0000256" key="6">
    <source>
        <dbReference type="ARBA" id="ARBA00022824"/>
    </source>
</evidence>
<evidence type="ECO:0000256" key="11">
    <source>
        <dbReference type="SAM" id="SignalP"/>
    </source>
</evidence>
<dbReference type="PANTHER" id="PTHR31650">
    <property type="entry name" value="O-ACYLTRANSFERASE (WSD1-LIKE) FAMILY PROTEIN"/>
    <property type="match status" value="1"/>
</dbReference>
<keyword evidence="11" id="KW-0732">Signal</keyword>
<reference evidence="14" key="1">
    <citation type="journal article" date="2023" name="GigaByte">
        <title>Genome assembly of the bearded iris, Iris pallida Lam.</title>
        <authorList>
            <person name="Bruccoleri R.E."/>
            <person name="Oakeley E.J."/>
            <person name="Faust A.M.E."/>
            <person name="Altorfer M."/>
            <person name="Dessus-Babus S."/>
            <person name="Burckhardt D."/>
            <person name="Oertli M."/>
            <person name="Naumann U."/>
            <person name="Petersen F."/>
            <person name="Wong J."/>
        </authorList>
    </citation>
    <scope>NUCLEOTIDE SEQUENCE</scope>
    <source>
        <strain evidence="14">GSM-AAB239-AS_SAM_17_03QT</strain>
    </source>
</reference>
<dbReference type="Pfam" id="PF06974">
    <property type="entry name" value="WS_DGAT_C"/>
    <property type="match status" value="1"/>
</dbReference>
<evidence type="ECO:0000259" key="12">
    <source>
        <dbReference type="Pfam" id="PF03007"/>
    </source>
</evidence>
<comment type="catalytic activity">
    <reaction evidence="10">
        <text>an acyl-CoA + a 1,2-diacyl-sn-glycerol = a triacyl-sn-glycerol + CoA</text>
        <dbReference type="Rhea" id="RHEA:10868"/>
        <dbReference type="ChEBI" id="CHEBI:17815"/>
        <dbReference type="ChEBI" id="CHEBI:57287"/>
        <dbReference type="ChEBI" id="CHEBI:58342"/>
        <dbReference type="ChEBI" id="CHEBI:64615"/>
        <dbReference type="EC" id="2.3.1.20"/>
    </reaction>
</comment>
<dbReference type="GO" id="GO:0005886">
    <property type="term" value="C:plasma membrane"/>
    <property type="evidence" value="ECO:0007669"/>
    <property type="project" value="UniProtKB-SubCell"/>
</dbReference>
<dbReference type="InterPro" id="IPR004255">
    <property type="entry name" value="O-acyltransferase_WSD1_N"/>
</dbReference>
<keyword evidence="6" id="KW-0256">Endoplasmic reticulum</keyword>
<evidence type="ECO:0000313" key="15">
    <source>
        <dbReference type="Proteomes" id="UP001140949"/>
    </source>
</evidence>
<keyword evidence="7" id="KW-0012">Acyltransferase</keyword>
<evidence type="ECO:0000256" key="10">
    <source>
        <dbReference type="ARBA" id="ARBA00048109"/>
    </source>
</evidence>
<dbReference type="InterPro" id="IPR009721">
    <property type="entry name" value="O-acyltransferase_WSD1_C"/>
</dbReference>
<sequence length="434" mass="48297">MTHRLCRLWRICFFLLTLGSPPSWQVRDAQGVQHWRRVKVNLEEHVHVPTFPSGLDTYDEYVQDYISKIATNQMPQSRPLWDLHLIKFPTSKAEGTLVFRIHHSLGDGYSLMSALFNCLQRADDPSLPLTFPSGSKPKTKPTKNGMVRMISKVSSSLSMCVNTVRDFGWSVLKSNLLEDDKSPVRSGTPGVEFLPITLSSIEFSLDDIHKIKTKIRGTINDVICGIVFLGIRLYNEAASEEARAKAANVTALVLLNTRDIGSYSYQPLSEMTKPDTKSPWGNHFAFIHVGIPSCKDPMNADPLQFLQTTKKIIQERKNSLAVVLTGKFLEIIRRLKGPEAVAKYVHATLRNTSTAVTNVVGPIEQMIIAGHPVRSFHFTMVGGPQSLTLGVVSYMGKLKLAMGVEKGFIDPKLLTSCMEKSFERTSQAAIGVKP</sequence>
<dbReference type="InterPro" id="IPR045034">
    <property type="entry name" value="O-acyltransferase_WSD1-like"/>
</dbReference>
<evidence type="ECO:0000256" key="2">
    <source>
        <dbReference type="ARBA" id="ARBA00004586"/>
    </source>
</evidence>